<evidence type="ECO:0000313" key="3">
    <source>
        <dbReference type="Proteomes" id="UP000729701"/>
    </source>
</evidence>
<gene>
    <name evidence="2" type="ORF">KME60_12125</name>
</gene>
<comment type="caution">
    <text evidence="2">The sequence shown here is derived from an EMBL/GenBank/DDBJ whole genome shotgun (WGS) entry which is preliminary data.</text>
</comment>
<feature type="transmembrane region" description="Helical" evidence="1">
    <location>
        <begin position="73"/>
        <end position="98"/>
    </location>
</feature>
<name>A0A951QNC8_9CYAN</name>
<evidence type="ECO:0000313" key="2">
    <source>
        <dbReference type="EMBL" id="MBW4668137.1"/>
    </source>
</evidence>
<accession>A0A951QNC8</accession>
<proteinExistence type="predicted"/>
<keyword evidence="1" id="KW-1133">Transmembrane helix</keyword>
<keyword evidence="1" id="KW-0472">Membrane</keyword>
<reference evidence="2" key="2">
    <citation type="journal article" date="2022" name="Microbiol. Resour. Announc.">
        <title>Metagenome Sequencing to Explore Phylogenomics of Terrestrial Cyanobacteria.</title>
        <authorList>
            <person name="Ward R.D."/>
            <person name="Stajich J.E."/>
            <person name="Johansen J.R."/>
            <person name="Huntemann M."/>
            <person name="Clum A."/>
            <person name="Foster B."/>
            <person name="Foster B."/>
            <person name="Roux S."/>
            <person name="Palaniappan K."/>
            <person name="Varghese N."/>
            <person name="Mukherjee S."/>
            <person name="Reddy T.B.K."/>
            <person name="Daum C."/>
            <person name="Copeland A."/>
            <person name="Chen I.A."/>
            <person name="Ivanova N.N."/>
            <person name="Kyrpides N.C."/>
            <person name="Shapiro N."/>
            <person name="Eloe-Fadrosh E.A."/>
            <person name="Pietrasiak N."/>
        </authorList>
    </citation>
    <scope>NUCLEOTIDE SEQUENCE</scope>
    <source>
        <strain evidence="2">GSE-NOS-MK-12-04C</strain>
    </source>
</reference>
<dbReference type="Proteomes" id="UP000729701">
    <property type="component" value="Unassembled WGS sequence"/>
</dbReference>
<protein>
    <submittedName>
        <fullName evidence="2">Uncharacterized protein</fullName>
    </submittedName>
</protein>
<reference evidence="2" key="1">
    <citation type="submission" date="2021-05" db="EMBL/GenBank/DDBJ databases">
        <authorList>
            <person name="Pietrasiak N."/>
            <person name="Ward R."/>
            <person name="Stajich J.E."/>
            <person name="Kurbessoian T."/>
        </authorList>
    </citation>
    <scope>NUCLEOTIDE SEQUENCE</scope>
    <source>
        <strain evidence="2">GSE-NOS-MK-12-04C</strain>
    </source>
</reference>
<dbReference type="AlphaFoldDB" id="A0A951QNC8"/>
<dbReference type="EMBL" id="JAHHGZ010000011">
    <property type="protein sequence ID" value="MBW4668137.1"/>
    <property type="molecule type" value="Genomic_DNA"/>
</dbReference>
<keyword evidence="1" id="KW-0812">Transmembrane</keyword>
<sequence length="194" mass="23060">MKLLRIRIRPLINLLFFGTSFILFLTNLIFQVLSFVEPLFNGLAVSLFLLIPFLLIVNGFLFTKWWQKIINLLFFIVPSLVSILVFSNQVILLFISVYQPDQEIKLRDYNIAIYKTSGFFIESSQGFILKQEKVIFPGIKLMKKVYQNNNFSLYDIDYKKNGDKRIILDFIYFDEKGKQQKYSQQLELKKFIYF</sequence>
<feature type="transmembrane region" description="Helical" evidence="1">
    <location>
        <begin position="39"/>
        <end position="61"/>
    </location>
</feature>
<evidence type="ECO:0000256" key="1">
    <source>
        <dbReference type="SAM" id="Phobius"/>
    </source>
</evidence>
<feature type="transmembrane region" description="Helical" evidence="1">
    <location>
        <begin position="12"/>
        <end position="33"/>
    </location>
</feature>
<organism evidence="2 3">
    <name type="scientific">Cyanomargarita calcarea GSE-NOS-MK-12-04C</name>
    <dbReference type="NCBI Taxonomy" id="2839659"/>
    <lineage>
        <taxon>Bacteria</taxon>
        <taxon>Bacillati</taxon>
        <taxon>Cyanobacteriota</taxon>
        <taxon>Cyanophyceae</taxon>
        <taxon>Nostocales</taxon>
        <taxon>Cyanomargaritaceae</taxon>
        <taxon>Cyanomargarita</taxon>
    </lineage>
</organism>